<keyword evidence="1" id="KW-1133">Transmembrane helix</keyword>
<comment type="caution">
    <text evidence="2">The sequence shown here is derived from an EMBL/GenBank/DDBJ whole genome shotgun (WGS) entry which is preliminary data.</text>
</comment>
<organism evidence="2 3">
    <name type="scientific">Iodidimonas gelatinilytica</name>
    <dbReference type="NCBI Taxonomy" id="1236966"/>
    <lineage>
        <taxon>Bacteria</taxon>
        <taxon>Pseudomonadati</taxon>
        <taxon>Pseudomonadota</taxon>
        <taxon>Alphaproteobacteria</taxon>
        <taxon>Iodidimonadales</taxon>
        <taxon>Iodidimonadaceae</taxon>
        <taxon>Iodidimonas</taxon>
    </lineage>
</organism>
<dbReference type="AlphaFoldDB" id="A0A5A7N0C7"/>
<protein>
    <submittedName>
        <fullName evidence="2">Uncharacterized protein</fullName>
    </submittedName>
</protein>
<dbReference type="Proteomes" id="UP000325187">
    <property type="component" value="Unassembled WGS sequence"/>
</dbReference>
<reference evidence="2 3" key="1">
    <citation type="submission" date="2019-09" db="EMBL/GenBank/DDBJ databases">
        <title>NBRP : Genome information of microbial organism related human and environment.</title>
        <authorList>
            <person name="Hattori M."/>
            <person name="Oshima K."/>
            <person name="Inaba H."/>
            <person name="Suda W."/>
            <person name="Sakamoto M."/>
            <person name="Iino T."/>
            <person name="Kitahara M."/>
            <person name="Oshida Y."/>
            <person name="Iida T."/>
            <person name="Kudo T."/>
            <person name="Itoh T."/>
            <person name="Ohkuma M."/>
        </authorList>
    </citation>
    <scope>NUCLEOTIDE SEQUENCE [LARGE SCALE GENOMIC DNA]</scope>
    <source>
        <strain evidence="2 3">Mie-1</strain>
    </source>
</reference>
<proteinExistence type="predicted"/>
<name>A0A5A7N0C7_9PROT</name>
<evidence type="ECO:0000313" key="2">
    <source>
        <dbReference type="EMBL" id="GER01558.1"/>
    </source>
</evidence>
<keyword evidence="1" id="KW-0472">Membrane</keyword>
<evidence type="ECO:0000313" key="3">
    <source>
        <dbReference type="Proteomes" id="UP000325187"/>
    </source>
</evidence>
<evidence type="ECO:0000256" key="1">
    <source>
        <dbReference type="SAM" id="Phobius"/>
    </source>
</evidence>
<feature type="transmembrane region" description="Helical" evidence="1">
    <location>
        <begin position="6"/>
        <end position="26"/>
    </location>
</feature>
<dbReference type="EMBL" id="BKCM01000011">
    <property type="protein sequence ID" value="GER01558.1"/>
    <property type="molecule type" value="Genomic_DNA"/>
</dbReference>
<gene>
    <name evidence="2" type="ORF">JCM17845_21810</name>
</gene>
<feature type="transmembrane region" description="Helical" evidence="1">
    <location>
        <begin position="46"/>
        <end position="67"/>
    </location>
</feature>
<keyword evidence="1" id="KW-0812">Transmembrane</keyword>
<accession>A0A5A7N0C7</accession>
<sequence length="69" mass="7522">MGWVSRWVWAFICFAIVLTYGVGTLLREITDRRKGKTWSEEVGIPIAAGFIVGEALVGVGFAAYMILGA</sequence>
<keyword evidence="3" id="KW-1185">Reference proteome</keyword>